<comment type="caution">
    <text evidence="3">The sequence shown here is derived from an EMBL/GenBank/DDBJ whole genome shotgun (WGS) entry which is preliminary data.</text>
</comment>
<dbReference type="Pfam" id="PF00702">
    <property type="entry name" value="Hydrolase"/>
    <property type="match status" value="1"/>
</dbReference>
<feature type="domain" description="Glycosyl transferase family 1" evidence="2">
    <location>
        <begin position="158"/>
        <end position="326"/>
    </location>
</feature>
<dbReference type="PANTHER" id="PTHR46401:SF2">
    <property type="entry name" value="GLYCOSYLTRANSFERASE WBBK-RELATED"/>
    <property type="match status" value="1"/>
</dbReference>
<keyword evidence="1 3" id="KW-0808">Transferase</keyword>
<dbReference type="Pfam" id="PF00534">
    <property type="entry name" value="Glycos_transf_1"/>
    <property type="match status" value="1"/>
</dbReference>
<dbReference type="InterPro" id="IPR036412">
    <property type="entry name" value="HAD-like_sf"/>
</dbReference>
<protein>
    <submittedName>
        <fullName evidence="3">Glycosyltransferase</fullName>
    </submittedName>
</protein>
<organism evidence="3 4">
    <name type="scientific">Campylobacter novaezeelandiae</name>
    <dbReference type="NCBI Taxonomy" id="2267891"/>
    <lineage>
        <taxon>Bacteria</taxon>
        <taxon>Pseudomonadati</taxon>
        <taxon>Campylobacterota</taxon>
        <taxon>Epsilonproteobacteria</taxon>
        <taxon>Campylobacterales</taxon>
        <taxon>Campylobacteraceae</taxon>
        <taxon>Campylobacter</taxon>
    </lineage>
</organism>
<name>A0A4Q9JUH4_9BACT</name>
<gene>
    <name evidence="3" type="ORF">DU473_04240</name>
</gene>
<dbReference type="EMBL" id="QPGR01000006">
    <property type="protein sequence ID" value="TBR81305.1"/>
    <property type="molecule type" value="Genomic_DNA"/>
</dbReference>
<dbReference type="InterPro" id="IPR001296">
    <property type="entry name" value="Glyco_trans_1"/>
</dbReference>
<accession>A0A4Q9JUH4</accession>
<dbReference type="Proteomes" id="UP000292583">
    <property type="component" value="Unassembled WGS sequence"/>
</dbReference>
<dbReference type="InterPro" id="IPR006439">
    <property type="entry name" value="HAD-SF_hydro_IA"/>
</dbReference>
<dbReference type="PANTHER" id="PTHR46401">
    <property type="entry name" value="GLYCOSYLTRANSFERASE WBBK-RELATED"/>
    <property type="match status" value="1"/>
</dbReference>
<keyword evidence="4" id="KW-1185">Reference proteome</keyword>
<dbReference type="InterPro" id="IPR023214">
    <property type="entry name" value="HAD_sf"/>
</dbReference>
<evidence type="ECO:0000256" key="1">
    <source>
        <dbReference type="ARBA" id="ARBA00022679"/>
    </source>
</evidence>
<dbReference type="CDD" id="cd03801">
    <property type="entry name" value="GT4_PimA-like"/>
    <property type="match status" value="1"/>
</dbReference>
<evidence type="ECO:0000313" key="3">
    <source>
        <dbReference type="EMBL" id="TBR81305.1"/>
    </source>
</evidence>
<dbReference type="SUPFAM" id="SSF56784">
    <property type="entry name" value="HAD-like"/>
    <property type="match status" value="1"/>
</dbReference>
<dbReference type="Gene3D" id="3.40.50.1000">
    <property type="entry name" value="HAD superfamily/HAD-like"/>
    <property type="match status" value="1"/>
</dbReference>
<dbReference type="NCBIfam" id="TIGR01549">
    <property type="entry name" value="HAD-SF-IA-v1"/>
    <property type="match status" value="1"/>
</dbReference>
<dbReference type="AlphaFoldDB" id="A0A4Q9JUH4"/>
<evidence type="ECO:0000313" key="4">
    <source>
        <dbReference type="Proteomes" id="UP000292583"/>
    </source>
</evidence>
<dbReference type="Gene3D" id="1.10.150.520">
    <property type="match status" value="1"/>
</dbReference>
<dbReference type="SUPFAM" id="SSF53756">
    <property type="entry name" value="UDP-Glycosyltransferase/glycogen phosphorylase"/>
    <property type="match status" value="1"/>
</dbReference>
<dbReference type="OrthoDB" id="2041467at2"/>
<dbReference type="Gene3D" id="3.40.50.2000">
    <property type="entry name" value="Glycogen Phosphorylase B"/>
    <property type="match status" value="2"/>
</dbReference>
<dbReference type="CDD" id="cd01427">
    <property type="entry name" value="HAD_like"/>
    <property type="match status" value="1"/>
</dbReference>
<sequence>MKRVLLITPELEYTGALNSFKGNCKVLLNNGYLVDIWSYVEGPYIKEFDELGVYVEIIDEEIIDENFVFQRIFKYQLVIANTIVVYKAVELINNHVPLVWYIREGENLPDFFWKKGRKEALENAKKLYVVSEYAKDFIVKNYNKNVEVLHDYVDDVFDEFKDIKKDNSKLKFLTLGTIEKRKGYDVLLDAFIALPKEIREKCELHFAGRFWDGGKEIYHKVINQAKKYPNIFYHKELRDRQKIHTLIANCDVVVVPSRDESCSLVALEGAMMAKPLILTQNIGAKYILNENNGYLIKTGDVIALKEAFIQAFNEKDSLYEKGKKARESYLQTSTYEIYEKNILKMIKDNICENSYLYKIKQNDYSLFSFDVFDTLISRKFAKPEAVFLVMKEKLQKTNFPKILVKNFEEIRIKTEQYFYEYICNTKSQDVNFEEIYNLIALNFSLNEEQKQFLMNLEIQIESECLYPIDKNINLIKFLLKENKRVILISDMYFNSNTIRQFLIQFDDIFKDIPIYVSSEYKRKKNNGKLFKVVFAKEKISPKKWLHFGDNFNADILQARKLGIQTYFYFNNLLPYEEYALNLEPNHLALQEIISIAKKLRTQSAFSNLEEIGACFGAPMLLPYIFWVLKKAVINKVEVLYFIARDGFVLQKIADIIIDKENLNIQTKYLYGSRESFREPFENNNKEKIELIFKYLNQELNLDKKFAFVELCGTGKTLDYIVSFVEDMPNYKDKIFGSFYLFRSKLAKTKAPSFFMIPLNQVGSFYIELFARSLEGQVIGFKEENEYIKPICDDLEGNALKAFGYEDYINGVIKYTEYFTSFKDYQNLLTSMKLTKIYLVYINSNTIDKKIVEILGSTPFLLDGVSSERTIFAPRITNENTKNKTASFLWSVLRSENKIKMQYSLENNLNIIGAVSIIKSHLSYKLGNAILLNVKKPLGIIKLIFIIPVLIISHKVERKIYAKELDKKMDLAIYKDYNEAIWVKNFFSYRLGETILKTFRKHKILAIFVLPSSIIKLYKTKIKKDKNE</sequence>
<reference evidence="3 4" key="1">
    <citation type="submission" date="2018-07" db="EMBL/GenBank/DDBJ databases">
        <title>Campylobacter zealandensis sp. nov., isolated from birds and water in New Zealand.</title>
        <authorList>
            <person name="Wilkinson D.A."/>
            <person name="Biggs P.J."/>
            <person name="French N.P."/>
            <person name="Midwinter A.C."/>
        </authorList>
    </citation>
    <scope>NUCLEOTIDE SEQUENCE [LARGE SCALE GENOMIC DNA]</scope>
    <source>
        <strain evidence="3 4">B423b</strain>
    </source>
</reference>
<dbReference type="GO" id="GO:0016757">
    <property type="term" value="F:glycosyltransferase activity"/>
    <property type="evidence" value="ECO:0007669"/>
    <property type="project" value="InterPro"/>
</dbReference>
<evidence type="ECO:0000259" key="2">
    <source>
        <dbReference type="Pfam" id="PF00534"/>
    </source>
</evidence>
<dbReference type="RefSeq" id="WP_131186580.1">
    <property type="nucleotide sequence ID" value="NZ_QPGR01000006.1"/>
</dbReference>
<proteinExistence type="predicted"/>